<protein>
    <submittedName>
        <fullName evidence="1">Uncharacterized protein</fullName>
    </submittedName>
</protein>
<dbReference type="KEGG" id="lpar:FAM21731_02178"/>
<dbReference type="EMBL" id="MSBD01000048">
    <property type="protein sequence ID" value="ORN26204.1"/>
    <property type="molecule type" value="Genomic_DNA"/>
</dbReference>
<dbReference type="STRING" id="152331.FAM21731_02178"/>
<keyword evidence="2" id="KW-1185">Reference proteome</keyword>
<dbReference type="AlphaFoldDB" id="A0A1X1FCM7"/>
<proteinExistence type="predicted"/>
<organism evidence="1 2">
    <name type="scientific">Lentilactobacillus parabuchneri</name>
    <dbReference type="NCBI Taxonomy" id="152331"/>
    <lineage>
        <taxon>Bacteria</taxon>
        <taxon>Bacillati</taxon>
        <taxon>Bacillota</taxon>
        <taxon>Bacilli</taxon>
        <taxon>Lactobacillales</taxon>
        <taxon>Lactobacillaceae</taxon>
        <taxon>Lentilactobacillus</taxon>
    </lineage>
</organism>
<dbReference type="OrthoDB" id="9922550at2"/>
<sequence length="60" mass="6854">MPNTAGFRRMKARKQKLEDHYDISIDACGNAVKVKKAIKQARQKTVERIAEEFGSFNEQA</sequence>
<evidence type="ECO:0000313" key="1">
    <source>
        <dbReference type="EMBL" id="ORN26204.1"/>
    </source>
</evidence>
<gene>
    <name evidence="1" type="ORF">FAM23169_02104</name>
</gene>
<dbReference type="Proteomes" id="UP000193009">
    <property type="component" value="Unassembled WGS sequence"/>
</dbReference>
<evidence type="ECO:0000313" key="2">
    <source>
        <dbReference type="Proteomes" id="UP000193009"/>
    </source>
</evidence>
<comment type="caution">
    <text evidence="1">The sequence shown here is derived from an EMBL/GenBank/DDBJ whole genome shotgun (WGS) entry which is preliminary data.</text>
</comment>
<accession>A0A1X1FCM7</accession>
<reference evidence="1 2" key="1">
    <citation type="journal article" date="2017" name="Front. Microbiol.">
        <title>The Histidine Decarboxylase Gene Cluster of Lactobacillus parabuchneri Was Gained by Horizontal Gene Transfer and Is Mobile within the Species.</title>
        <authorList>
            <person name="Wuthrich D."/>
            <person name="Berthoud H."/>
            <person name="Wechsler D."/>
            <person name="Eugster E."/>
            <person name="Irmler S."/>
            <person name="Bruggmann R."/>
        </authorList>
    </citation>
    <scope>NUCLEOTIDE SEQUENCE [LARGE SCALE GENOMIC DNA]</scope>
    <source>
        <strain evidence="1 2">FAM23169</strain>
    </source>
</reference>
<dbReference type="RefSeq" id="WP_075141309.1">
    <property type="nucleotide sequence ID" value="NZ_CP018796.1"/>
</dbReference>
<name>A0A1X1FCM7_9LACO</name>